<evidence type="ECO:0000313" key="12">
    <source>
        <dbReference type="Proteomes" id="UP000254762"/>
    </source>
</evidence>
<evidence type="ECO:0000256" key="10">
    <source>
        <dbReference type="SAM" id="Phobius"/>
    </source>
</evidence>
<feature type="transmembrane region" description="Helical" evidence="10">
    <location>
        <begin position="7"/>
        <end position="26"/>
    </location>
</feature>
<dbReference type="GO" id="GO:0015562">
    <property type="term" value="F:efflux transmembrane transporter activity"/>
    <property type="evidence" value="ECO:0007669"/>
    <property type="project" value="InterPro"/>
</dbReference>
<evidence type="ECO:0000256" key="6">
    <source>
        <dbReference type="ARBA" id="ARBA00023136"/>
    </source>
</evidence>
<dbReference type="Gene3D" id="2.20.200.10">
    <property type="entry name" value="Outer membrane efflux proteins (OEP)"/>
    <property type="match status" value="1"/>
</dbReference>
<proteinExistence type="inferred from homology"/>
<name>A0A379T162_SALER</name>
<accession>A0A379T162</accession>
<evidence type="ECO:0000256" key="3">
    <source>
        <dbReference type="ARBA" id="ARBA00022452"/>
    </source>
</evidence>
<gene>
    <name evidence="11" type="primary">mdtP_1</name>
    <name evidence="11" type="ORF">NCTC7304_04980</name>
</gene>
<dbReference type="Gene3D" id="1.20.1600.10">
    <property type="entry name" value="Outer membrane efflux proteins (OEP)"/>
    <property type="match status" value="1"/>
</dbReference>
<sequence length="639" mass="69735">MPWLDNIAELLCLLAPVFLLGAWIATGSERSSYIGTQMIVTFALATLENVFGPVYDLVEIRDRAMGILIGTAVSAVIYTFIWPESEAGALPQKLAGALSILGKLLRIPRQPDSTSQRTYLQLRIGCHAAFNACEEMGERVALEYQLSAKERARLLADSQAVINLGREILYRWDTTWNSALPSDHDAQQTHAERIAQALEHYAAGLASRTSRAPALDLTVSPTLPEQEQGIVRLMSWLTRLDGPGTHASRNSAARNYPIMIRTSSRLLLCCLLGSATALSGCALIREDTAAHQQLQPENSQLANDIHLASSGWPQAQWWRQFNDPQLNALIQQTLSGSHTLAEAKLREKKSQSQAELLEAGSQLQVAALGMLNRQRASANGFLGPYALDAPKLGMDGPYYTEATIGLFAGIDLDFWGVHRSAVAAAIGAQNAALAETAAVELSLTTGVAQLYYSMQASYQMLDLLQQTRDVVDYAIQAHQSKVAHGLEAKVPYHGARAQMLAVDKQIAAVKGQIKETRESLRALMGVEAMPDIKSASLPQVNTGIPSTLSYELLARRPDLQAMRWYVQASLNQVDAARALFYPSFDIKAFFGLDSIHLDSLFKNTSKQINFIPGLRLPLFDGGRLNANLASTRAASNILN</sequence>
<keyword evidence="5" id="KW-0732">Signal</keyword>
<dbReference type="SUPFAM" id="SSF56954">
    <property type="entry name" value="Outer membrane efflux proteins (OEP)"/>
    <property type="match status" value="1"/>
</dbReference>
<comment type="similarity">
    <text evidence="2">Belongs to the outer membrane factor (OMF) (TC 1.B.17) family.</text>
</comment>
<dbReference type="EMBL" id="UGXD01000002">
    <property type="protein sequence ID" value="SUG35417.1"/>
    <property type="molecule type" value="Genomic_DNA"/>
</dbReference>
<evidence type="ECO:0000256" key="8">
    <source>
        <dbReference type="ARBA" id="ARBA00023288"/>
    </source>
</evidence>
<dbReference type="InterPro" id="IPR010131">
    <property type="entry name" value="MdtP/NodT-like"/>
</dbReference>
<evidence type="ECO:0000256" key="2">
    <source>
        <dbReference type="ARBA" id="ARBA00007613"/>
    </source>
</evidence>
<evidence type="ECO:0000256" key="7">
    <source>
        <dbReference type="ARBA" id="ARBA00023139"/>
    </source>
</evidence>
<dbReference type="Pfam" id="PF02321">
    <property type="entry name" value="OEP"/>
    <property type="match status" value="2"/>
</dbReference>
<dbReference type="Proteomes" id="UP000254762">
    <property type="component" value="Unassembled WGS sequence"/>
</dbReference>
<dbReference type="PANTHER" id="PTHR30203:SF20">
    <property type="entry name" value="MULTIDRUG RESISTANCE OUTER MEMBRANE PROTEIN MDTP-RELATED"/>
    <property type="match status" value="1"/>
</dbReference>
<keyword evidence="8" id="KW-0449">Lipoprotein</keyword>
<dbReference type="NCBIfam" id="NF007390">
    <property type="entry name" value="PRK09915.1"/>
    <property type="match status" value="1"/>
</dbReference>
<dbReference type="AlphaFoldDB" id="A0A379T162"/>
<comment type="function">
    <text evidence="9">Could be involved in resistance to puromycin, acriflavine and tetraphenylarsonium chloride.</text>
</comment>
<keyword evidence="7" id="KW-0564">Palmitate</keyword>
<organism evidence="11 12">
    <name type="scientific">Salmonella enterica subsp. arizonae</name>
    <dbReference type="NCBI Taxonomy" id="59203"/>
    <lineage>
        <taxon>Bacteria</taxon>
        <taxon>Pseudomonadati</taxon>
        <taxon>Pseudomonadota</taxon>
        <taxon>Gammaproteobacteria</taxon>
        <taxon>Enterobacterales</taxon>
        <taxon>Enterobacteriaceae</taxon>
        <taxon>Salmonella</taxon>
    </lineage>
</organism>
<dbReference type="InterPro" id="IPR003423">
    <property type="entry name" value="OMP_efflux"/>
</dbReference>
<evidence type="ECO:0000313" key="11">
    <source>
        <dbReference type="EMBL" id="SUG35417.1"/>
    </source>
</evidence>
<evidence type="ECO:0000256" key="5">
    <source>
        <dbReference type="ARBA" id="ARBA00022729"/>
    </source>
</evidence>
<reference evidence="11 12" key="1">
    <citation type="submission" date="2018-06" db="EMBL/GenBank/DDBJ databases">
        <authorList>
            <consortium name="Pathogen Informatics"/>
            <person name="Doyle S."/>
        </authorList>
    </citation>
    <scope>NUCLEOTIDE SEQUENCE [LARGE SCALE GENOMIC DNA]</scope>
    <source>
        <strain evidence="11 12">NCTC7304</strain>
    </source>
</reference>
<keyword evidence="4 10" id="KW-0812">Transmembrane</keyword>
<comment type="subcellular location">
    <subcellularLocation>
        <location evidence="1">Cell outer membrane</location>
        <topology evidence="1">Lipid-anchor</topology>
    </subcellularLocation>
</comment>
<dbReference type="PANTHER" id="PTHR30203">
    <property type="entry name" value="OUTER MEMBRANE CATION EFFLUX PROTEIN"/>
    <property type="match status" value="1"/>
</dbReference>
<evidence type="ECO:0000256" key="9">
    <source>
        <dbReference type="ARBA" id="ARBA00037313"/>
    </source>
</evidence>
<evidence type="ECO:0000256" key="1">
    <source>
        <dbReference type="ARBA" id="ARBA00004459"/>
    </source>
</evidence>
<dbReference type="GO" id="GO:0009279">
    <property type="term" value="C:cell outer membrane"/>
    <property type="evidence" value="ECO:0007669"/>
    <property type="project" value="UniProtKB-SubCell"/>
</dbReference>
<feature type="transmembrane region" description="Helical" evidence="10">
    <location>
        <begin position="32"/>
        <end position="52"/>
    </location>
</feature>
<evidence type="ECO:0000256" key="4">
    <source>
        <dbReference type="ARBA" id="ARBA00022692"/>
    </source>
</evidence>
<feature type="transmembrane region" description="Helical" evidence="10">
    <location>
        <begin position="64"/>
        <end position="82"/>
    </location>
</feature>
<keyword evidence="6 10" id="KW-0472">Membrane</keyword>
<keyword evidence="3" id="KW-1134">Transmembrane beta strand</keyword>
<protein>
    <submittedName>
        <fullName evidence="11">Putative outer membrane efflux protein MdtP</fullName>
    </submittedName>
</protein>
<keyword evidence="10" id="KW-1133">Transmembrane helix</keyword>